<dbReference type="PANTHER" id="PTHR10071:SF281">
    <property type="entry name" value="BOX A-BINDING FACTOR-RELATED"/>
    <property type="match status" value="1"/>
</dbReference>
<keyword evidence="3 6" id="KW-0863">Zinc-finger</keyword>
<dbReference type="AlphaFoldDB" id="A0A7H9HMV7"/>
<dbReference type="GO" id="GO:0000122">
    <property type="term" value="P:negative regulation of transcription by RNA polymerase II"/>
    <property type="evidence" value="ECO:0007669"/>
    <property type="project" value="TreeGrafter"/>
</dbReference>
<feature type="region of interest" description="Disordered" evidence="7">
    <location>
        <begin position="133"/>
        <end position="190"/>
    </location>
</feature>
<dbReference type="InterPro" id="IPR000679">
    <property type="entry name" value="Znf_GATA"/>
</dbReference>
<dbReference type="GO" id="GO:0045944">
    <property type="term" value="P:positive regulation of transcription by RNA polymerase II"/>
    <property type="evidence" value="ECO:0007669"/>
    <property type="project" value="TreeGrafter"/>
</dbReference>
<evidence type="ECO:0000256" key="1">
    <source>
        <dbReference type="ARBA" id="ARBA00004123"/>
    </source>
</evidence>
<dbReference type="InterPro" id="IPR039355">
    <property type="entry name" value="Transcription_factor_GATA"/>
</dbReference>
<feature type="region of interest" description="Disordered" evidence="7">
    <location>
        <begin position="45"/>
        <end position="87"/>
    </location>
</feature>
<evidence type="ECO:0000256" key="2">
    <source>
        <dbReference type="ARBA" id="ARBA00022723"/>
    </source>
</evidence>
<dbReference type="CDD" id="cd00202">
    <property type="entry name" value="ZnF_GATA"/>
    <property type="match status" value="1"/>
</dbReference>
<dbReference type="PROSITE" id="PS00344">
    <property type="entry name" value="GATA_ZN_FINGER_1"/>
    <property type="match status" value="1"/>
</dbReference>
<dbReference type="GO" id="GO:0000981">
    <property type="term" value="F:DNA-binding transcription factor activity, RNA polymerase II-specific"/>
    <property type="evidence" value="ECO:0007669"/>
    <property type="project" value="TreeGrafter"/>
</dbReference>
<evidence type="ECO:0000313" key="9">
    <source>
        <dbReference type="EMBL" id="QLQ78531.1"/>
    </source>
</evidence>
<dbReference type="PROSITE" id="PS50114">
    <property type="entry name" value="GATA_ZN_FINGER_2"/>
    <property type="match status" value="1"/>
</dbReference>
<proteinExistence type="predicted"/>
<comment type="subcellular location">
    <subcellularLocation>
        <location evidence="1">Nucleus</location>
    </subcellularLocation>
</comment>
<feature type="domain" description="GATA-type" evidence="8">
    <location>
        <begin position="81"/>
        <end position="134"/>
    </location>
</feature>
<dbReference type="GO" id="GO:0000978">
    <property type="term" value="F:RNA polymerase II cis-regulatory region sequence-specific DNA binding"/>
    <property type="evidence" value="ECO:0007669"/>
    <property type="project" value="TreeGrafter"/>
</dbReference>
<protein>
    <recommendedName>
        <fullName evidence="8">GATA-type domain-containing protein</fullName>
    </recommendedName>
</protein>
<accession>A0A7H9HMV7</accession>
<evidence type="ECO:0000256" key="5">
    <source>
        <dbReference type="ARBA" id="ARBA00023242"/>
    </source>
</evidence>
<keyword evidence="2" id="KW-0479">Metal-binding</keyword>
<feature type="compositionally biased region" description="Basic residues" evidence="7">
    <location>
        <begin position="133"/>
        <end position="144"/>
    </location>
</feature>
<dbReference type="EMBL" id="CP059267">
    <property type="protein sequence ID" value="QLQ78531.1"/>
    <property type="molecule type" value="Genomic_DNA"/>
</dbReference>
<dbReference type="PRINTS" id="PR00619">
    <property type="entry name" value="GATAZNFINGER"/>
</dbReference>
<reference evidence="9 10" key="1">
    <citation type="submission" date="2020-06" db="EMBL/GenBank/DDBJ databases">
        <title>The yeast mating-type switching endonuclease HO is a domesticated member of an unorthodox homing genetic element family.</title>
        <authorList>
            <person name="Coughlan A.Y."/>
            <person name="Lombardi L."/>
            <person name="Braun-Galleani S."/>
            <person name="Martos A.R."/>
            <person name="Galeote V."/>
            <person name="Bigey F."/>
            <person name="Dequin S."/>
            <person name="Byrne K.P."/>
            <person name="Wolfe K.H."/>
        </authorList>
    </citation>
    <scope>NUCLEOTIDE SEQUENCE [LARGE SCALE GENOMIC DNA]</scope>
    <source>
        <strain evidence="9 10">CBS2947</strain>
    </source>
</reference>
<dbReference type="SUPFAM" id="SSF57716">
    <property type="entry name" value="Glucocorticoid receptor-like (DNA-binding domain)"/>
    <property type="match status" value="1"/>
</dbReference>
<dbReference type="GO" id="GO:0008270">
    <property type="term" value="F:zinc ion binding"/>
    <property type="evidence" value="ECO:0007669"/>
    <property type="project" value="UniProtKB-KW"/>
</dbReference>
<evidence type="ECO:0000256" key="3">
    <source>
        <dbReference type="ARBA" id="ARBA00022771"/>
    </source>
</evidence>
<feature type="compositionally biased region" description="Low complexity" evidence="7">
    <location>
        <begin position="45"/>
        <end position="58"/>
    </location>
</feature>
<organism evidence="9 10">
    <name type="scientific">Torulaspora globosa</name>
    <dbReference type="NCBI Taxonomy" id="48254"/>
    <lineage>
        <taxon>Eukaryota</taxon>
        <taxon>Fungi</taxon>
        <taxon>Dikarya</taxon>
        <taxon>Ascomycota</taxon>
        <taxon>Saccharomycotina</taxon>
        <taxon>Saccharomycetes</taxon>
        <taxon>Saccharomycetales</taxon>
        <taxon>Saccharomycetaceae</taxon>
        <taxon>Torulaspora</taxon>
    </lineage>
</organism>
<dbReference type="InterPro" id="IPR013088">
    <property type="entry name" value="Znf_NHR/GATA"/>
</dbReference>
<keyword evidence="10" id="KW-1185">Reference proteome</keyword>
<dbReference type="Proteomes" id="UP000510647">
    <property type="component" value="Chromosome 1"/>
</dbReference>
<keyword evidence="5" id="KW-0539">Nucleus</keyword>
<evidence type="ECO:0000313" key="10">
    <source>
        <dbReference type="Proteomes" id="UP000510647"/>
    </source>
</evidence>
<dbReference type="Gene3D" id="3.30.50.10">
    <property type="entry name" value="Erythroid Transcription Factor GATA-1, subunit A"/>
    <property type="match status" value="1"/>
</dbReference>
<dbReference type="PANTHER" id="PTHR10071">
    <property type="entry name" value="TRANSCRIPTION FACTOR GATA FAMILY MEMBER"/>
    <property type="match status" value="1"/>
</dbReference>
<feature type="compositionally biased region" description="Basic and acidic residues" evidence="7">
    <location>
        <begin position="156"/>
        <end position="167"/>
    </location>
</feature>
<evidence type="ECO:0000259" key="8">
    <source>
        <dbReference type="PROSITE" id="PS50114"/>
    </source>
</evidence>
<dbReference type="FunFam" id="3.30.50.10:FF:000007">
    <property type="entry name" value="Nitrogen regulatory AreA, N-terminal"/>
    <property type="match status" value="1"/>
</dbReference>
<dbReference type="GO" id="GO:0005634">
    <property type="term" value="C:nucleus"/>
    <property type="evidence" value="ECO:0007669"/>
    <property type="project" value="UniProtKB-SubCell"/>
</dbReference>
<gene>
    <name evidence="9" type="ORF">HG537_0A07780</name>
</gene>
<feature type="compositionally biased region" description="Basic and acidic residues" evidence="7">
    <location>
        <begin position="176"/>
        <end position="190"/>
    </location>
</feature>
<evidence type="ECO:0000256" key="6">
    <source>
        <dbReference type="PROSITE-ProRule" id="PRU00094"/>
    </source>
</evidence>
<dbReference type="SMART" id="SM00401">
    <property type="entry name" value="ZnF_GATA"/>
    <property type="match status" value="1"/>
</dbReference>
<keyword evidence="4" id="KW-0862">Zinc</keyword>
<name>A0A7H9HMV7_9SACH</name>
<dbReference type="Pfam" id="PF00320">
    <property type="entry name" value="GATA"/>
    <property type="match status" value="1"/>
</dbReference>
<evidence type="ECO:0000256" key="4">
    <source>
        <dbReference type="ARBA" id="ARBA00022833"/>
    </source>
</evidence>
<evidence type="ECO:0000256" key="7">
    <source>
        <dbReference type="SAM" id="MobiDB-lite"/>
    </source>
</evidence>
<sequence length="426" mass="45395">MSGTTATAATSDGTDGHTGGSSVQSFYYPFQGALSSSCSSAAQSPTAVEVSVSSSPEVGNGAKQTGDGVGRSKLSQHSHSHSHSPVCKNCLTSTTPLWRRDEKGAVLCNACGLFLKLHGRPRPISLKTDVIKSRNRKGAHHQHSHASEGGGSVAEPQHRRSSSEDKKRKQGTGSEGKSKKSKIVDDSETRDVCSAANTLETLMCGDASKPRIKPKLKQEPMVSPSQSTTQLPHLSALLENVRNNSKPASGILETLGDRPAVSSPNVFAQPHQISNPVPLHVSPLSEAVKPSTNEIVRVVHAPTTQPVAPVPQSCSSTSLVRGASMSQRYASPSQNLGTSVPMAQTASALPVSATTPVPFTSANEPARSIHTGQSPLSILYKNEEEVIRLKTRINELELVTDLYKRHIFDLDEKCRGLELEIESLKR</sequence>
<dbReference type="OrthoDB" id="515401at2759"/>